<keyword evidence="5" id="KW-0812">Transmembrane</keyword>
<dbReference type="Pfam" id="PF00211">
    <property type="entry name" value="Guanylate_cyc"/>
    <property type="match status" value="1"/>
</dbReference>
<dbReference type="GO" id="GO:0004016">
    <property type="term" value="F:adenylate cyclase activity"/>
    <property type="evidence" value="ECO:0007669"/>
    <property type="project" value="TreeGrafter"/>
</dbReference>
<dbReference type="Gene3D" id="3.40.50.2300">
    <property type="match status" value="3"/>
</dbReference>
<keyword evidence="4" id="KW-1003">Cell membrane</keyword>
<evidence type="ECO:0000256" key="3">
    <source>
        <dbReference type="ARBA" id="ARBA00012202"/>
    </source>
</evidence>
<dbReference type="InterPro" id="IPR001828">
    <property type="entry name" value="ANF_lig-bd_rcpt"/>
</dbReference>
<dbReference type="InterPro" id="IPR001054">
    <property type="entry name" value="A/G_cyclase"/>
</dbReference>
<dbReference type="PROSITE" id="PS50011">
    <property type="entry name" value="PROTEIN_KINASE_DOM"/>
    <property type="match status" value="1"/>
</dbReference>
<evidence type="ECO:0000256" key="6">
    <source>
        <dbReference type="ARBA" id="ARBA00022729"/>
    </source>
</evidence>
<dbReference type="InterPro" id="IPR001245">
    <property type="entry name" value="Ser-Thr/Tyr_kinase_cat_dom"/>
</dbReference>
<keyword evidence="20" id="KW-1185">Reference proteome</keyword>
<evidence type="ECO:0000313" key="20">
    <source>
        <dbReference type="Proteomes" id="UP000192578"/>
    </source>
</evidence>
<dbReference type="SUPFAM" id="SSF55073">
    <property type="entry name" value="Nucleotide cyclase"/>
    <property type="match status" value="1"/>
</dbReference>
<dbReference type="FunFam" id="1.10.510.10:FF:000420">
    <property type="entry name" value="Guanylate cyclase"/>
    <property type="match status" value="1"/>
</dbReference>
<evidence type="ECO:0000256" key="2">
    <source>
        <dbReference type="ARBA" id="ARBA00004251"/>
    </source>
</evidence>
<keyword evidence="11 19" id="KW-0675">Receptor</keyword>
<dbReference type="InterPro" id="IPR029787">
    <property type="entry name" value="Nucleotide_cyclase"/>
</dbReference>
<gene>
    <name evidence="19" type="ORF">BV898_00064</name>
</gene>
<evidence type="ECO:0000256" key="13">
    <source>
        <dbReference type="ARBA" id="ARBA00023239"/>
    </source>
</evidence>
<dbReference type="GO" id="GO:0004672">
    <property type="term" value="F:protein kinase activity"/>
    <property type="evidence" value="ECO:0007669"/>
    <property type="project" value="InterPro"/>
</dbReference>
<organism evidence="19 20">
    <name type="scientific">Hypsibius exemplaris</name>
    <name type="common">Freshwater tardigrade</name>
    <dbReference type="NCBI Taxonomy" id="2072580"/>
    <lineage>
        <taxon>Eukaryota</taxon>
        <taxon>Metazoa</taxon>
        <taxon>Ecdysozoa</taxon>
        <taxon>Tardigrada</taxon>
        <taxon>Eutardigrada</taxon>
        <taxon>Parachela</taxon>
        <taxon>Hypsibioidea</taxon>
        <taxon>Hypsibiidae</taxon>
        <taxon>Hypsibius</taxon>
    </lineage>
</organism>
<evidence type="ECO:0000256" key="14">
    <source>
        <dbReference type="ARBA" id="ARBA00023293"/>
    </source>
</evidence>
<comment type="catalytic activity">
    <reaction evidence="1 16">
        <text>GTP = 3',5'-cyclic GMP + diphosphate</text>
        <dbReference type="Rhea" id="RHEA:13665"/>
        <dbReference type="ChEBI" id="CHEBI:33019"/>
        <dbReference type="ChEBI" id="CHEBI:37565"/>
        <dbReference type="ChEBI" id="CHEBI:57746"/>
        <dbReference type="EC" id="4.6.1.2"/>
    </reaction>
</comment>
<dbReference type="GO" id="GO:0004383">
    <property type="term" value="F:guanylate cyclase activity"/>
    <property type="evidence" value="ECO:0007669"/>
    <property type="project" value="UniProtKB-EC"/>
</dbReference>
<dbReference type="CDD" id="cd06373">
    <property type="entry name" value="PBP1_NPR-like"/>
    <property type="match status" value="1"/>
</dbReference>
<dbReference type="PANTHER" id="PTHR11920">
    <property type="entry name" value="GUANYLYL CYCLASE"/>
    <property type="match status" value="1"/>
</dbReference>
<evidence type="ECO:0000256" key="16">
    <source>
        <dbReference type="RuleBase" id="RU003431"/>
    </source>
</evidence>
<evidence type="ECO:0000256" key="15">
    <source>
        <dbReference type="RuleBase" id="RU000405"/>
    </source>
</evidence>
<dbReference type="GO" id="GO:0035556">
    <property type="term" value="P:intracellular signal transduction"/>
    <property type="evidence" value="ECO:0007669"/>
    <property type="project" value="InterPro"/>
</dbReference>
<keyword evidence="14 16" id="KW-0141">cGMP biosynthesis</keyword>
<dbReference type="GO" id="GO:0005525">
    <property type="term" value="F:GTP binding"/>
    <property type="evidence" value="ECO:0007669"/>
    <property type="project" value="UniProtKB-KW"/>
</dbReference>
<dbReference type="CDD" id="cd07302">
    <property type="entry name" value="CHD"/>
    <property type="match status" value="1"/>
</dbReference>
<evidence type="ECO:0000313" key="19">
    <source>
        <dbReference type="EMBL" id="OQV25922.1"/>
    </source>
</evidence>
<evidence type="ECO:0000256" key="8">
    <source>
        <dbReference type="ARBA" id="ARBA00022989"/>
    </source>
</evidence>
<dbReference type="InterPro" id="IPR001170">
    <property type="entry name" value="ANPR/GUC"/>
</dbReference>
<comment type="caution">
    <text evidence="19">The sequence shown here is derived from an EMBL/GenBank/DDBJ whole genome shotgun (WGS) entry which is preliminary data.</text>
</comment>
<protein>
    <recommendedName>
        <fullName evidence="3 16">Guanylate cyclase</fullName>
        <ecNumber evidence="3 16">4.6.1.2</ecNumber>
    </recommendedName>
</protein>
<dbReference type="OrthoDB" id="1890790at2759"/>
<reference evidence="20" key="1">
    <citation type="submission" date="2017-01" db="EMBL/GenBank/DDBJ databases">
        <title>Comparative genomics of anhydrobiosis in the tardigrade Hypsibius dujardini.</title>
        <authorList>
            <person name="Yoshida Y."/>
            <person name="Koutsovoulos G."/>
            <person name="Laetsch D."/>
            <person name="Stevens L."/>
            <person name="Kumar S."/>
            <person name="Horikawa D."/>
            <person name="Ishino K."/>
            <person name="Komine S."/>
            <person name="Tomita M."/>
            <person name="Blaxter M."/>
            <person name="Arakawa K."/>
        </authorList>
    </citation>
    <scope>NUCLEOTIDE SEQUENCE [LARGE SCALE GENOMIC DNA]</scope>
    <source>
        <strain evidence="20">Z151</strain>
    </source>
</reference>
<evidence type="ECO:0000259" key="17">
    <source>
        <dbReference type="PROSITE" id="PS50011"/>
    </source>
</evidence>
<keyword evidence="13 15" id="KW-0456">Lyase</keyword>
<dbReference type="PROSITE" id="PS50125">
    <property type="entry name" value="GUANYLATE_CYCLASE_2"/>
    <property type="match status" value="1"/>
</dbReference>
<evidence type="ECO:0000259" key="18">
    <source>
        <dbReference type="PROSITE" id="PS50125"/>
    </source>
</evidence>
<comment type="similarity">
    <text evidence="15">Belongs to the adenylyl cyclase class-4/guanylyl cyclase family.</text>
</comment>
<dbReference type="EC" id="4.6.1.2" evidence="3 16"/>
<dbReference type="GO" id="GO:0005524">
    <property type="term" value="F:ATP binding"/>
    <property type="evidence" value="ECO:0007669"/>
    <property type="project" value="InterPro"/>
</dbReference>
<evidence type="ECO:0000256" key="10">
    <source>
        <dbReference type="ARBA" id="ARBA00023136"/>
    </source>
</evidence>
<proteinExistence type="inferred from homology"/>
<evidence type="ECO:0000256" key="9">
    <source>
        <dbReference type="ARBA" id="ARBA00023134"/>
    </source>
</evidence>
<evidence type="ECO:0000256" key="1">
    <source>
        <dbReference type="ARBA" id="ARBA00001436"/>
    </source>
</evidence>
<feature type="domain" description="Guanylate cyclase" evidence="18">
    <location>
        <begin position="857"/>
        <end position="987"/>
    </location>
</feature>
<dbReference type="GO" id="GO:0005886">
    <property type="term" value="C:plasma membrane"/>
    <property type="evidence" value="ECO:0007669"/>
    <property type="project" value="UniProtKB-SubCell"/>
</dbReference>
<dbReference type="SMART" id="SM00044">
    <property type="entry name" value="CYCc"/>
    <property type="match status" value="1"/>
</dbReference>
<evidence type="ECO:0000256" key="4">
    <source>
        <dbReference type="ARBA" id="ARBA00022475"/>
    </source>
</evidence>
<keyword evidence="8" id="KW-1133">Transmembrane helix</keyword>
<keyword evidence="9" id="KW-0342">GTP-binding</keyword>
<dbReference type="InterPro" id="IPR000719">
    <property type="entry name" value="Prot_kinase_dom"/>
</dbReference>
<evidence type="ECO:0000256" key="12">
    <source>
        <dbReference type="ARBA" id="ARBA00023180"/>
    </source>
</evidence>
<dbReference type="AlphaFoldDB" id="A0A1W0XEX6"/>
<dbReference type="GO" id="GO:0001653">
    <property type="term" value="F:peptide receptor activity"/>
    <property type="evidence" value="ECO:0007669"/>
    <property type="project" value="TreeGrafter"/>
</dbReference>
<dbReference type="Gene3D" id="1.10.510.10">
    <property type="entry name" value="Transferase(Phosphotransferase) domain 1"/>
    <property type="match status" value="1"/>
</dbReference>
<dbReference type="SUPFAM" id="SSF53822">
    <property type="entry name" value="Periplasmic binding protein-like I"/>
    <property type="match status" value="1"/>
</dbReference>
<evidence type="ECO:0000256" key="7">
    <source>
        <dbReference type="ARBA" id="ARBA00022741"/>
    </source>
</evidence>
<dbReference type="InterPro" id="IPR050401">
    <property type="entry name" value="Cyclic_nucleotide_synthase"/>
</dbReference>
<dbReference type="GO" id="GO:0007168">
    <property type="term" value="P:receptor guanylyl cyclase signaling pathway"/>
    <property type="evidence" value="ECO:0007669"/>
    <property type="project" value="TreeGrafter"/>
</dbReference>
<dbReference type="PROSITE" id="PS00452">
    <property type="entry name" value="GUANYLATE_CYCLASE_1"/>
    <property type="match status" value="1"/>
</dbReference>
<dbReference type="InterPro" id="IPR011009">
    <property type="entry name" value="Kinase-like_dom_sf"/>
</dbReference>
<accession>A0A1W0XEX6</accession>
<evidence type="ECO:0000256" key="5">
    <source>
        <dbReference type="ARBA" id="ARBA00022692"/>
    </source>
</evidence>
<keyword evidence="10" id="KW-0472">Membrane</keyword>
<evidence type="ECO:0000256" key="11">
    <source>
        <dbReference type="ARBA" id="ARBA00023170"/>
    </source>
</evidence>
<sequence length="1125" mass="126996">MQKSVTFGLILPNNEKYDFSLKKVLPVIRLAILHVENNSAFLPEWKFHIQKRQLNDCSSTFGPLSAIEMRHDVQVFFGPVCDYDLAPVVRYTGASWGIPILTSGGRNSVFDNKTEYSLLTRMNGFYRQLADVVLDILDKFGWSIIGLIFSDHLNQKNLGRSDCYFAVEPIVRMLVEKRTGSAKKSSKPPHYKSFDEGDPSADFRPLLQEMMGHARVIVLCAPTKSVRRLLLAAESLGMIDSGEYVFLNIELSARSEKANHNIWWDETDSAENNTKSKKAFESVLTIRPRTPDSQQYRQFSDQVRNLSVNEFGPDFGVEYVTPEAASFYEAVLLYVTALKDALRKGFSPKDGKEIYRLMQNRTISGIGGNFSIDVNNDRHVDFAILDMEPTTGILREVAAYLGTDRRYIEVPFTEIHWAGGRQTPPPDEPKCGFDGAKCVSVLTTSSIVAIVLSILLMIVTVVAYLSYRHHKKEAELAMMTWLIKYDDLKFGGKDELRRTDSRQSLLKMGDNVSVDTMAMGLTRKQIFAPTAYCKKQLCAVKKLNSQQIVLSRPLLKEFKVIQGLTHDHIARFVGACFDSEPPCLLFEYCPRGSLEDILENEELELDWMFRYSLMHDLVKGMAYLHSSELKTHGNLKSTNCVVDSRFVLKVTDYGPHCMRPAETEEEENPHRFWRRKLWTAPELLRNRSSPSGTQKGDVYSFAIIAQEIVYRNGPFYLSSEQDRNMDPMEIIRRVSIMESRIPFRPTLESSAADELLIVLIEKCWSEDPNIRPDFPTLRNYIRKLNRENESGNLLDNLLQRMEQYANNLESLVQERTADYLEQKRKAEELLYQLLPRAVAGQLIRGESVKAESFDSVTIYFSDIVGFTTLSASSTPFEVVNFLNDLYTCFDAITENFDVYKVETIGDAYVVVSGLPVRNGDLHAREVARMSLSIVEAVKTFRIRHRPEDSLRVRIGMHTGPCVAGVVGLKMPRYCLFGDTVNTASRMESNSLPLRIHVSEVCRDVLHKFGTFHLELRGQLEVKGKGIMVTYWLNGEYKDNNIVISMEENTGLSMSAPVIPHDLNAKLSTSSGFHSPAASASSGPLPFLDDGVSPGDSINSVGFSTGFLMANGLANGAGDFYPHRDD</sequence>
<dbReference type="Gene3D" id="3.30.70.1230">
    <property type="entry name" value="Nucleotide cyclase"/>
    <property type="match status" value="1"/>
</dbReference>
<comment type="subcellular location">
    <subcellularLocation>
        <location evidence="2">Cell membrane</location>
        <topology evidence="2">Single-pass type I membrane protein</topology>
    </subcellularLocation>
</comment>
<dbReference type="Pfam" id="PF07714">
    <property type="entry name" value="PK_Tyr_Ser-Thr"/>
    <property type="match status" value="1"/>
</dbReference>
<dbReference type="InterPro" id="IPR018297">
    <property type="entry name" value="A/G_cyclase_CS"/>
</dbReference>
<keyword evidence="12" id="KW-0325">Glycoprotein</keyword>
<dbReference type="FunFam" id="3.30.70.1230:FF:000004">
    <property type="entry name" value="Guanylate cyclase"/>
    <property type="match status" value="1"/>
</dbReference>
<dbReference type="Pfam" id="PF01094">
    <property type="entry name" value="ANF_receptor"/>
    <property type="match status" value="1"/>
</dbReference>
<name>A0A1W0XEX6_HYPEX</name>
<dbReference type="Proteomes" id="UP000192578">
    <property type="component" value="Unassembled WGS sequence"/>
</dbReference>
<feature type="domain" description="Protein kinase" evidence="17">
    <location>
        <begin position="511"/>
        <end position="781"/>
    </location>
</feature>
<dbReference type="SUPFAM" id="SSF56112">
    <property type="entry name" value="Protein kinase-like (PK-like)"/>
    <property type="match status" value="1"/>
</dbReference>
<keyword evidence="7" id="KW-0547">Nucleotide-binding</keyword>
<dbReference type="PRINTS" id="PR00255">
    <property type="entry name" value="NATPEPTIDER"/>
</dbReference>
<dbReference type="PANTHER" id="PTHR11920:SF494">
    <property type="entry name" value="ATRIAL NATRIURETIC PEPTIDE RECEPTOR 2"/>
    <property type="match status" value="1"/>
</dbReference>
<dbReference type="EMBL" id="MTYJ01000001">
    <property type="protein sequence ID" value="OQV25922.1"/>
    <property type="molecule type" value="Genomic_DNA"/>
</dbReference>
<dbReference type="InterPro" id="IPR028082">
    <property type="entry name" value="Peripla_BP_I"/>
</dbReference>
<keyword evidence="6" id="KW-0732">Signal</keyword>